<dbReference type="EC" id="2.5.1.39" evidence="11 12"/>
<comment type="function">
    <text evidence="11">Catalyzes the prenylation of para-hydroxybenzoate (PHB) with an all-trans polyprenyl group. Mediates the second step in the final reaction sequence of ubiquinone-8 (UQ-8) biosynthesis, which is the condensation of the polyisoprenoid side chain with PHB, generating the first membrane-bound Q intermediate 3-octaprenyl-4-hydroxybenzoate.</text>
</comment>
<comment type="pathway">
    <text evidence="11">Cofactor biosynthesis; ubiquinone biosynthesis.</text>
</comment>
<dbReference type="InterPro" id="IPR039653">
    <property type="entry name" value="Prenyltransferase"/>
</dbReference>
<evidence type="ECO:0000313" key="14">
    <source>
        <dbReference type="Proteomes" id="UP001229244"/>
    </source>
</evidence>
<evidence type="ECO:0000256" key="3">
    <source>
        <dbReference type="ARBA" id="ARBA00005985"/>
    </source>
</evidence>
<keyword evidence="4 11" id="KW-1003">Cell membrane</keyword>
<evidence type="ECO:0000256" key="6">
    <source>
        <dbReference type="ARBA" id="ARBA00022679"/>
    </source>
</evidence>
<comment type="catalytic activity">
    <reaction evidence="11">
        <text>all-trans-octaprenyl diphosphate + 4-hydroxybenzoate = 4-hydroxy-3-(all-trans-octaprenyl)benzoate + diphosphate</text>
        <dbReference type="Rhea" id="RHEA:27782"/>
        <dbReference type="ChEBI" id="CHEBI:1617"/>
        <dbReference type="ChEBI" id="CHEBI:17879"/>
        <dbReference type="ChEBI" id="CHEBI:33019"/>
        <dbReference type="ChEBI" id="CHEBI:57711"/>
        <dbReference type="EC" id="2.5.1.39"/>
    </reaction>
</comment>
<evidence type="ECO:0000256" key="9">
    <source>
        <dbReference type="ARBA" id="ARBA00022989"/>
    </source>
</evidence>
<dbReference type="HAMAP" id="MF_01635">
    <property type="entry name" value="UbiA"/>
    <property type="match status" value="1"/>
</dbReference>
<feature type="transmembrane region" description="Helical" evidence="11">
    <location>
        <begin position="182"/>
        <end position="201"/>
    </location>
</feature>
<dbReference type="RefSeq" id="WP_306886610.1">
    <property type="nucleotide sequence ID" value="NZ_JAUSUL010000003.1"/>
</dbReference>
<dbReference type="PROSITE" id="PS00943">
    <property type="entry name" value="UBIA"/>
    <property type="match status" value="1"/>
</dbReference>
<comment type="caution">
    <text evidence="13">The sequence shown here is derived from an EMBL/GenBank/DDBJ whole genome shotgun (WGS) entry which is preliminary data.</text>
</comment>
<dbReference type="NCBIfam" id="TIGR01474">
    <property type="entry name" value="ubiA_proteo"/>
    <property type="match status" value="1"/>
</dbReference>
<accession>A0AAE3VRN3</accession>
<keyword evidence="11" id="KW-0460">Magnesium</keyword>
<dbReference type="PANTHER" id="PTHR11048:SF28">
    <property type="entry name" value="4-HYDROXYBENZOATE POLYPRENYLTRANSFERASE, MITOCHONDRIAL"/>
    <property type="match status" value="1"/>
</dbReference>
<keyword evidence="10 11" id="KW-0472">Membrane</keyword>
<evidence type="ECO:0000256" key="7">
    <source>
        <dbReference type="ARBA" id="ARBA00022688"/>
    </source>
</evidence>
<evidence type="ECO:0000256" key="1">
    <source>
        <dbReference type="ARBA" id="ARBA00001946"/>
    </source>
</evidence>
<dbReference type="PANTHER" id="PTHR11048">
    <property type="entry name" value="PRENYLTRANSFERASES"/>
    <property type="match status" value="1"/>
</dbReference>
<dbReference type="InterPro" id="IPR044878">
    <property type="entry name" value="UbiA_sf"/>
</dbReference>
<keyword evidence="9 11" id="KW-1133">Transmembrane helix</keyword>
<dbReference type="Gene3D" id="1.20.120.1780">
    <property type="entry name" value="UbiA prenyltransferase"/>
    <property type="match status" value="1"/>
</dbReference>
<keyword evidence="6 11" id="KW-0808">Transferase</keyword>
<evidence type="ECO:0000256" key="2">
    <source>
        <dbReference type="ARBA" id="ARBA00004141"/>
    </source>
</evidence>
<evidence type="ECO:0000256" key="8">
    <source>
        <dbReference type="ARBA" id="ARBA00022692"/>
    </source>
</evidence>
<evidence type="ECO:0000256" key="11">
    <source>
        <dbReference type="HAMAP-Rule" id="MF_01635"/>
    </source>
</evidence>
<keyword evidence="14" id="KW-1185">Reference proteome</keyword>
<dbReference type="GO" id="GO:0006744">
    <property type="term" value="P:ubiquinone biosynthetic process"/>
    <property type="evidence" value="ECO:0007669"/>
    <property type="project" value="UniProtKB-UniRule"/>
</dbReference>
<protein>
    <recommendedName>
        <fullName evidence="11 12">4-hydroxybenzoate octaprenyltransferase</fullName>
        <ecNumber evidence="11 12">2.5.1.39</ecNumber>
    </recommendedName>
    <alternativeName>
        <fullName evidence="11">4-HB polyprenyltransferase</fullName>
    </alternativeName>
</protein>
<proteinExistence type="inferred from homology"/>
<evidence type="ECO:0000256" key="4">
    <source>
        <dbReference type="ARBA" id="ARBA00022475"/>
    </source>
</evidence>
<dbReference type="InterPro" id="IPR006370">
    <property type="entry name" value="HB_polyprenyltransferase-like"/>
</dbReference>
<dbReference type="CDD" id="cd13959">
    <property type="entry name" value="PT_UbiA_COQ2"/>
    <property type="match status" value="1"/>
</dbReference>
<feature type="transmembrane region" description="Helical" evidence="11">
    <location>
        <begin position="290"/>
        <end position="307"/>
    </location>
</feature>
<feature type="transmembrane region" description="Helical" evidence="11">
    <location>
        <begin position="135"/>
        <end position="153"/>
    </location>
</feature>
<sequence>MTESASLPDTVKGHWVERYSPAWFLPYARMARLERPVGWQLLLWPCWWSLALASDAAGYAIPNPWHWLLFLIGAVAMRGAGCVFNDIVDKDLDAQVYRTRGRPIPSGQVTRRQAAVFMVILSLIGLAVLLQFNRFTIIMGLCSLLVVAIYPFMKRITYWPQFVLGLAFSWGAFLGWTSVFGALAWPALLIYAGSILWTIFYDTIYAHQDKEDDVLVGIKSTALLFGPRTKPILSAFATATVAVLALATYLAGVGPLAFLGLGGFAAHLAWQIKVLDIAEPMVCLKLFRSNWHAGWIFFLGIVADGLVRNAGLF</sequence>
<comment type="cofactor">
    <cofactor evidence="1 11">
        <name>Mg(2+)</name>
        <dbReference type="ChEBI" id="CHEBI:18420"/>
    </cofactor>
</comment>
<dbReference type="EMBL" id="JAUSUL010000003">
    <property type="protein sequence ID" value="MDQ0316728.1"/>
    <property type="molecule type" value="Genomic_DNA"/>
</dbReference>
<dbReference type="Gene3D" id="1.10.357.140">
    <property type="entry name" value="UbiA prenyltransferase"/>
    <property type="match status" value="1"/>
</dbReference>
<feature type="transmembrane region" description="Helical" evidence="11">
    <location>
        <begin position="232"/>
        <end position="251"/>
    </location>
</feature>
<evidence type="ECO:0000256" key="12">
    <source>
        <dbReference type="NCBIfam" id="TIGR01474"/>
    </source>
</evidence>
<keyword evidence="5 11" id="KW-0997">Cell inner membrane</keyword>
<dbReference type="AlphaFoldDB" id="A0AAE3VRN3"/>
<dbReference type="Pfam" id="PF01040">
    <property type="entry name" value="UbiA"/>
    <property type="match status" value="1"/>
</dbReference>
<evidence type="ECO:0000313" key="13">
    <source>
        <dbReference type="EMBL" id="MDQ0316728.1"/>
    </source>
</evidence>
<reference evidence="13" key="1">
    <citation type="submission" date="2023-07" db="EMBL/GenBank/DDBJ databases">
        <title>Genomic Encyclopedia of Type Strains, Phase IV (KMG-IV): sequencing the most valuable type-strain genomes for metagenomic binning, comparative biology and taxonomic classification.</title>
        <authorList>
            <person name="Goeker M."/>
        </authorList>
    </citation>
    <scope>NUCLEOTIDE SEQUENCE</scope>
    <source>
        <strain evidence="13">DSM 21202</strain>
    </source>
</reference>
<dbReference type="FunFam" id="1.20.120.1780:FF:000001">
    <property type="entry name" value="4-hydroxybenzoate octaprenyltransferase"/>
    <property type="match status" value="1"/>
</dbReference>
<evidence type="ECO:0000256" key="5">
    <source>
        <dbReference type="ARBA" id="ARBA00022519"/>
    </source>
</evidence>
<gene>
    <name evidence="11" type="primary">ubiA</name>
    <name evidence="13" type="ORF">J2S73_003204</name>
</gene>
<keyword evidence="7 11" id="KW-0831">Ubiquinone biosynthesis</keyword>
<organism evidence="13 14">
    <name type="scientific">Amorphus orientalis</name>
    <dbReference type="NCBI Taxonomy" id="649198"/>
    <lineage>
        <taxon>Bacteria</taxon>
        <taxon>Pseudomonadati</taxon>
        <taxon>Pseudomonadota</taxon>
        <taxon>Alphaproteobacteria</taxon>
        <taxon>Hyphomicrobiales</taxon>
        <taxon>Amorphaceae</taxon>
        <taxon>Amorphus</taxon>
    </lineage>
</organism>
<dbReference type="GO" id="GO:0008412">
    <property type="term" value="F:4-hydroxybenzoate polyprenyltransferase activity"/>
    <property type="evidence" value="ECO:0007669"/>
    <property type="project" value="UniProtKB-UniRule"/>
</dbReference>
<comment type="subcellular location">
    <subcellularLocation>
        <location evidence="11">Cell inner membrane</location>
        <topology evidence="11">Multi-pass membrane protein</topology>
    </subcellularLocation>
    <subcellularLocation>
        <location evidence="2">Membrane</location>
        <topology evidence="2">Multi-pass membrane protein</topology>
    </subcellularLocation>
</comment>
<evidence type="ECO:0000256" key="10">
    <source>
        <dbReference type="ARBA" id="ARBA00023136"/>
    </source>
</evidence>
<feature type="transmembrane region" description="Helical" evidence="11">
    <location>
        <begin position="109"/>
        <end position="129"/>
    </location>
</feature>
<dbReference type="GO" id="GO:0005886">
    <property type="term" value="C:plasma membrane"/>
    <property type="evidence" value="ECO:0007669"/>
    <property type="project" value="UniProtKB-SubCell"/>
</dbReference>
<dbReference type="InterPro" id="IPR000537">
    <property type="entry name" value="UbiA_prenyltransferase"/>
</dbReference>
<dbReference type="FunFam" id="1.10.357.140:FF:000008">
    <property type="entry name" value="4-hydroxybenzoate octaprenyltransferase"/>
    <property type="match status" value="1"/>
</dbReference>
<dbReference type="Proteomes" id="UP001229244">
    <property type="component" value="Unassembled WGS sequence"/>
</dbReference>
<dbReference type="InterPro" id="IPR030470">
    <property type="entry name" value="UbiA_prenylTrfase_CS"/>
</dbReference>
<keyword evidence="8 11" id="KW-0812">Transmembrane</keyword>
<name>A0AAE3VRN3_9HYPH</name>
<comment type="similarity">
    <text evidence="3 11">Belongs to the UbiA prenyltransferase family.</text>
</comment>